<organism evidence="5 6">
    <name type="scientific">Zobellella taiwanensis</name>
    <dbReference type="NCBI Taxonomy" id="347535"/>
    <lineage>
        <taxon>Bacteria</taxon>
        <taxon>Pseudomonadati</taxon>
        <taxon>Pseudomonadota</taxon>
        <taxon>Gammaproteobacteria</taxon>
        <taxon>Aeromonadales</taxon>
        <taxon>Aeromonadaceae</taxon>
        <taxon>Zobellella</taxon>
    </lineage>
</organism>
<dbReference type="InterPro" id="IPR017900">
    <property type="entry name" value="4Fe4S_Fe_S_CS"/>
</dbReference>
<dbReference type="GO" id="GO:0046872">
    <property type="term" value="F:metal ion binding"/>
    <property type="evidence" value="ECO:0007669"/>
    <property type="project" value="UniProtKB-KW"/>
</dbReference>
<keyword evidence="2" id="KW-0408">Iron</keyword>
<keyword evidence="6" id="KW-1185">Reference proteome</keyword>
<evidence type="ECO:0000313" key="5">
    <source>
        <dbReference type="EMBL" id="PSJ37192.1"/>
    </source>
</evidence>
<feature type="transmembrane region" description="Helical" evidence="4">
    <location>
        <begin position="262"/>
        <end position="283"/>
    </location>
</feature>
<gene>
    <name evidence="5" type="ORF">C7I36_15765</name>
</gene>
<protein>
    <recommendedName>
        <fullName evidence="7">Tricarballylate utilization protein TcuB</fullName>
    </recommendedName>
</protein>
<evidence type="ECO:0000256" key="3">
    <source>
        <dbReference type="ARBA" id="ARBA00023014"/>
    </source>
</evidence>
<dbReference type="NCBIfam" id="TIGR02484">
    <property type="entry name" value="CitB"/>
    <property type="match status" value="1"/>
</dbReference>
<dbReference type="RefSeq" id="WP_106454642.1">
    <property type="nucleotide sequence ID" value="NZ_PXYH01000029.1"/>
</dbReference>
<dbReference type="InterPro" id="IPR012830">
    <property type="entry name" value="Citrate_utilization_prot_B"/>
</dbReference>
<evidence type="ECO:0000256" key="4">
    <source>
        <dbReference type="SAM" id="Phobius"/>
    </source>
</evidence>
<dbReference type="SUPFAM" id="SSF103501">
    <property type="entry name" value="Respiratory nitrate reductase 1 gamma chain"/>
    <property type="match status" value="1"/>
</dbReference>
<dbReference type="EMBL" id="PXYH01000029">
    <property type="protein sequence ID" value="PSJ37192.1"/>
    <property type="molecule type" value="Genomic_DNA"/>
</dbReference>
<feature type="transmembrane region" description="Helical" evidence="4">
    <location>
        <begin position="226"/>
        <end position="250"/>
    </location>
</feature>
<keyword evidence="1" id="KW-0479">Metal-binding</keyword>
<keyword evidence="3" id="KW-0411">Iron-sulfur</keyword>
<evidence type="ECO:0000256" key="2">
    <source>
        <dbReference type="ARBA" id="ARBA00023004"/>
    </source>
</evidence>
<dbReference type="InterPro" id="IPR036197">
    <property type="entry name" value="NarG-like_sf"/>
</dbReference>
<feature type="transmembrane region" description="Helical" evidence="4">
    <location>
        <begin position="104"/>
        <end position="128"/>
    </location>
</feature>
<feature type="transmembrane region" description="Helical" evidence="4">
    <location>
        <begin position="323"/>
        <end position="344"/>
    </location>
</feature>
<feature type="transmembrane region" description="Helical" evidence="4">
    <location>
        <begin position="148"/>
        <end position="172"/>
    </location>
</feature>
<evidence type="ECO:0000256" key="1">
    <source>
        <dbReference type="ARBA" id="ARBA00022723"/>
    </source>
</evidence>
<reference evidence="5 6" key="1">
    <citation type="submission" date="2018-03" db="EMBL/GenBank/DDBJ databases">
        <title>The draft genome of Zobellella taiwanensis JCM 13381.</title>
        <authorList>
            <person name="Liu L."/>
            <person name="Li L."/>
            <person name="Wang T."/>
            <person name="Zhang X."/>
            <person name="Liang L."/>
        </authorList>
    </citation>
    <scope>NUCLEOTIDE SEQUENCE [LARGE SCALE GENOMIC DNA]</scope>
    <source>
        <strain evidence="5 6">JCM 13381</strain>
    </source>
</reference>
<name>A0A2P7QGV1_9GAMM</name>
<keyword evidence="4" id="KW-1133">Transmembrane helix</keyword>
<dbReference type="AlphaFoldDB" id="A0A2P7QGV1"/>
<dbReference type="GO" id="GO:0051536">
    <property type="term" value="F:iron-sulfur cluster binding"/>
    <property type="evidence" value="ECO:0007669"/>
    <property type="project" value="UniProtKB-KW"/>
</dbReference>
<dbReference type="OrthoDB" id="9765258at2"/>
<dbReference type="Proteomes" id="UP000242181">
    <property type="component" value="Unassembled WGS sequence"/>
</dbReference>
<keyword evidence="4" id="KW-0812">Transmembrane</keyword>
<proteinExistence type="predicted"/>
<accession>A0A2P7QGV1</accession>
<evidence type="ECO:0008006" key="7">
    <source>
        <dbReference type="Google" id="ProtNLM"/>
    </source>
</evidence>
<sequence length="393" mass="43423">MQKIDVLIQEADKNLTICNACRYCEGFCPVFPAMERRQSFASSDINYLANLCHNCSECFYACQYAPPHEFGVNIPQSLAKIRKASYQQYAWPGPFARLFNNNGLVASLALGLGAGIILLLFIALNGGLGQLFSGAHGGDFYAFFPHNTLVLAFGSVFLFALLALLMGFLNFWRDSGETIRDLGNLSAWRQAWSDALSLRHLHGQEDRGCTYPDDNHSHLRRYFHHFTAYGFMLCFAATATGTLFHYVLGWSAPYSFFSLPKLLGTLGGTGLLVGPAGLLYLKLKRDPNTADTAQTGMDIAFIALLWLTGATGLLLMLLRETGLLGLMLVVHLGFVMSLFLTLPYGKFVHGLYRLGALAKNALELQREAAGKTVVVSKPRENSVKFYQSIKDNK</sequence>
<evidence type="ECO:0000313" key="6">
    <source>
        <dbReference type="Proteomes" id="UP000242181"/>
    </source>
</evidence>
<comment type="caution">
    <text evidence="5">The sequence shown here is derived from an EMBL/GenBank/DDBJ whole genome shotgun (WGS) entry which is preliminary data.</text>
</comment>
<keyword evidence="4" id="KW-0472">Membrane</keyword>
<dbReference type="PROSITE" id="PS00198">
    <property type="entry name" value="4FE4S_FER_1"/>
    <property type="match status" value="1"/>
</dbReference>
<feature type="transmembrane region" description="Helical" evidence="4">
    <location>
        <begin position="295"/>
        <end position="317"/>
    </location>
</feature>